<protein>
    <recommendedName>
        <fullName evidence="4">SWIM-type domain-containing protein</fullName>
    </recommendedName>
</protein>
<evidence type="ECO:0000313" key="2">
    <source>
        <dbReference type="EMBL" id="KAL2846947.1"/>
    </source>
</evidence>
<feature type="region of interest" description="Disordered" evidence="1">
    <location>
        <begin position="1"/>
        <end position="20"/>
    </location>
</feature>
<feature type="compositionally biased region" description="Basic residues" evidence="1">
    <location>
        <begin position="1"/>
        <end position="10"/>
    </location>
</feature>
<reference evidence="2 3" key="1">
    <citation type="submission" date="2024-07" db="EMBL/GenBank/DDBJ databases">
        <title>Section-level genome sequencing and comparative genomics of Aspergillus sections Usti and Cavernicolus.</title>
        <authorList>
            <consortium name="Lawrence Berkeley National Laboratory"/>
            <person name="Nybo J.L."/>
            <person name="Vesth T.C."/>
            <person name="Theobald S."/>
            <person name="Frisvad J.C."/>
            <person name="Larsen T.O."/>
            <person name="Kjaerboelling I."/>
            <person name="Rothschild-Mancinelli K."/>
            <person name="Lyhne E.K."/>
            <person name="Kogle M.E."/>
            <person name="Barry K."/>
            <person name="Clum A."/>
            <person name="Na H."/>
            <person name="Ledsgaard L."/>
            <person name="Lin J."/>
            <person name="Lipzen A."/>
            <person name="Kuo A."/>
            <person name="Riley R."/>
            <person name="Mondo S."/>
            <person name="Labutti K."/>
            <person name="Haridas S."/>
            <person name="Pangalinan J."/>
            <person name="Salamov A.A."/>
            <person name="Simmons B.A."/>
            <person name="Magnuson J.K."/>
            <person name="Chen J."/>
            <person name="Drula E."/>
            <person name="Henrissat B."/>
            <person name="Wiebenga A."/>
            <person name="Lubbers R.J."/>
            <person name="Gomes A.C."/>
            <person name="Makela M.R."/>
            <person name="Stajich J."/>
            <person name="Grigoriev I.V."/>
            <person name="Mortensen U.H."/>
            <person name="De Vries R.P."/>
            <person name="Baker S.E."/>
            <person name="Andersen M.R."/>
        </authorList>
    </citation>
    <scope>NUCLEOTIDE SEQUENCE [LARGE SCALE GENOMIC DNA]</scope>
    <source>
        <strain evidence="2 3">CBS 123904</strain>
    </source>
</reference>
<evidence type="ECO:0000256" key="1">
    <source>
        <dbReference type="SAM" id="MobiDB-lite"/>
    </source>
</evidence>
<name>A0ABR4K4J9_9EURO</name>
<evidence type="ECO:0008006" key="4">
    <source>
        <dbReference type="Google" id="ProtNLM"/>
    </source>
</evidence>
<dbReference type="Proteomes" id="UP001610446">
    <property type="component" value="Unassembled WGS sequence"/>
</dbReference>
<proteinExistence type="predicted"/>
<sequence length="170" mass="19203">MTFIRPRKRNYNSPPRSERQLPLFPTCQYQTPSPRQDDNVVCPRHGPRSLVLMKYIEKSECLHGASLQFDALYYCDTASYRSCSRTCTTLAIGGTTCKHVAYILVAAVTSYSQIASASGLTHPQRELTSKHLTFGIATVWSPGAEEEAQHDGLAPKYSDFQYRKRLSRNH</sequence>
<comment type="caution">
    <text evidence="2">The sequence shown here is derived from an EMBL/GenBank/DDBJ whole genome shotgun (WGS) entry which is preliminary data.</text>
</comment>
<organism evidence="2 3">
    <name type="scientific">Aspergillus pseudoustus</name>
    <dbReference type="NCBI Taxonomy" id="1810923"/>
    <lineage>
        <taxon>Eukaryota</taxon>
        <taxon>Fungi</taxon>
        <taxon>Dikarya</taxon>
        <taxon>Ascomycota</taxon>
        <taxon>Pezizomycotina</taxon>
        <taxon>Eurotiomycetes</taxon>
        <taxon>Eurotiomycetidae</taxon>
        <taxon>Eurotiales</taxon>
        <taxon>Aspergillaceae</taxon>
        <taxon>Aspergillus</taxon>
        <taxon>Aspergillus subgen. Nidulantes</taxon>
    </lineage>
</organism>
<dbReference type="EMBL" id="JBFXLU010000059">
    <property type="protein sequence ID" value="KAL2846947.1"/>
    <property type="molecule type" value="Genomic_DNA"/>
</dbReference>
<keyword evidence="3" id="KW-1185">Reference proteome</keyword>
<accession>A0ABR4K4J9</accession>
<evidence type="ECO:0000313" key="3">
    <source>
        <dbReference type="Proteomes" id="UP001610446"/>
    </source>
</evidence>
<gene>
    <name evidence="2" type="ORF">BJY01DRAFT_212905</name>
</gene>